<feature type="transmembrane region" description="Helical" evidence="1">
    <location>
        <begin position="23"/>
        <end position="41"/>
    </location>
</feature>
<dbReference type="EMBL" id="GBRH01164664">
    <property type="protein sequence ID" value="JAE33232.1"/>
    <property type="molecule type" value="Transcribed_RNA"/>
</dbReference>
<accession>A0A0A9H917</accession>
<name>A0A0A9H917_ARUDO</name>
<evidence type="ECO:0000313" key="2">
    <source>
        <dbReference type="EMBL" id="JAE33232.1"/>
    </source>
</evidence>
<keyword evidence="1" id="KW-1133">Transmembrane helix</keyword>
<proteinExistence type="predicted"/>
<dbReference type="AlphaFoldDB" id="A0A0A9H917"/>
<keyword evidence="1" id="KW-0472">Membrane</keyword>
<reference evidence="2" key="1">
    <citation type="submission" date="2014-09" db="EMBL/GenBank/DDBJ databases">
        <authorList>
            <person name="Magalhaes I.L.F."/>
            <person name="Oliveira U."/>
            <person name="Santos F.R."/>
            <person name="Vidigal T.H.D.A."/>
            <person name="Brescovit A.D."/>
            <person name="Santos A.J."/>
        </authorList>
    </citation>
    <scope>NUCLEOTIDE SEQUENCE</scope>
    <source>
        <tissue evidence="2">Shoot tissue taken approximately 20 cm above the soil surface</tissue>
    </source>
</reference>
<keyword evidence="1" id="KW-0812">Transmembrane</keyword>
<reference evidence="2" key="2">
    <citation type="journal article" date="2015" name="Data Brief">
        <title>Shoot transcriptome of the giant reed, Arundo donax.</title>
        <authorList>
            <person name="Barrero R.A."/>
            <person name="Guerrero F.D."/>
            <person name="Moolhuijzen P."/>
            <person name="Goolsby J.A."/>
            <person name="Tidwell J."/>
            <person name="Bellgard S.E."/>
            <person name="Bellgard M.I."/>
        </authorList>
    </citation>
    <scope>NUCLEOTIDE SEQUENCE</scope>
    <source>
        <tissue evidence="2">Shoot tissue taken approximately 20 cm above the soil surface</tissue>
    </source>
</reference>
<evidence type="ECO:0000256" key="1">
    <source>
        <dbReference type="SAM" id="Phobius"/>
    </source>
</evidence>
<protein>
    <submittedName>
        <fullName evidence="2">Uncharacterized protein</fullName>
    </submittedName>
</protein>
<organism evidence="2">
    <name type="scientific">Arundo donax</name>
    <name type="common">Giant reed</name>
    <name type="synonym">Donax arundinaceus</name>
    <dbReference type="NCBI Taxonomy" id="35708"/>
    <lineage>
        <taxon>Eukaryota</taxon>
        <taxon>Viridiplantae</taxon>
        <taxon>Streptophyta</taxon>
        <taxon>Embryophyta</taxon>
        <taxon>Tracheophyta</taxon>
        <taxon>Spermatophyta</taxon>
        <taxon>Magnoliopsida</taxon>
        <taxon>Liliopsida</taxon>
        <taxon>Poales</taxon>
        <taxon>Poaceae</taxon>
        <taxon>PACMAD clade</taxon>
        <taxon>Arundinoideae</taxon>
        <taxon>Arundineae</taxon>
        <taxon>Arundo</taxon>
    </lineage>
</organism>
<sequence length="42" mass="5143">MELPQQFLFWFPMLLHIFPEDCLFLGLYCVTFILSLLHFLYC</sequence>